<dbReference type="OrthoDB" id="164577at2"/>
<dbReference type="GO" id="GO:0042597">
    <property type="term" value="C:periplasmic space"/>
    <property type="evidence" value="ECO:0007669"/>
    <property type="project" value="InterPro"/>
</dbReference>
<evidence type="ECO:0000259" key="7">
    <source>
        <dbReference type="Pfam" id="PF04234"/>
    </source>
</evidence>
<reference evidence="8 9" key="1">
    <citation type="journal article" date="2012" name="ISME J.">
        <title>Nitrification expanded: discovery, physiology and genomics of a nitrite-oxidizing bacterium from the phylum Chloroflexi.</title>
        <authorList>
            <person name="Sorokin D.Y."/>
            <person name="Lucker S."/>
            <person name="Vejmelkova D."/>
            <person name="Kostrikina N.A."/>
            <person name="Kleerebezem R."/>
            <person name="Rijpstra W.I."/>
            <person name="Damste J.S."/>
            <person name="Le Paslier D."/>
            <person name="Muyzer G."/>
            <person name="Wagner M."/>
            <person name="van Loosdrecht M.C."/>
            <person name="Daims H."/>
        </authorList>
    </citation>
    <scope>NUCLEOTIDE SEQUENCE [LARGE SCALE GENOMIC DNA]</scope>
    <source>
        <strain evidence="9">none</strain>
    </source>
</reference>
<evidence type="ECO:0000313" key="8">
    <source>
        <dbReference type="EMBL" id="CCF84104.1"/>
    </source>
</evidence>
<gene>
    <name evidence="8" type="ORF">NITHO_3090004</name>
</gene>
<feature type="domain" description="CopC" evidence="7">
    <location>
        <begin position="26"/>
        <end position="122"/>
    </location>
</feature>
<feature type="signal peptide" evidence="6">
    <location>
        <begin position="1"/>
        <end position="25"/>
    </location>
</feature>
<dbReference type="Gene3D" id="2.60.40.1220">
    <property type="match status" value="1"/>
</dbReference>
<keyword evidence="5" id="KW-1133">Transmembrane helix</keyword>
<dbReference type="SUPFAM" id="SSF81296">
    <property type="entry name" value="E set domains"/>
    <property type="match status" value="1"/>
</dbReference>
<name>I4EHE2_9BACT</name>
<sequence>MRWVRVSPFVVVMLLLIGSVQSALAHAEYASSEPGQGATVASAPSNVTVTFTEDLDPASTTLKVTGPSGQDVTNGKTEVSTSATKVATVPITAGGDGTYTVNWHAVSDDDKHSSDGSFTFSVGAAGQVAPATGHSQPGIGMLQGSLELAIGVGGLFLLMLGGALRLRRARH</sequence>
<dbReference type="GO" id="GO:0046688">
    <property type="term" value="P:response to copper ion"/>
    <property type="evidence" value="ECO:0007669"/>
    <property type="project" value="InterPro"/>
</dbReference>
<feature type="chain" id="PRO_5003689073" evidence="6">
    <location>
        <begin position="26"/>
        <end position="171"/>
    </location>
</feature>
<protein>
    <submittedName>
        <fullName evidence="8">Putative Copper resistance protein CopC</fullName>
    </submittedName>
</protein>
<dbReference type="GO" id="GO:0005886">
    <property type="term" value="C:plasma membrane"/>
    <property type="evidence" value="ECO:0007669"/>
    <property type="project" value="TreeGrafter"/>
</dbReference>
<evidence type="ECO:0000256" key="4">
    <source>
        <dbReference type="ARBA" id="ARBA00023008"/>
    </source>
</evidence>
<keyword evidence="4" id="KW-0186">Copper</keyword>
<evidence type="ECO:0000256" key="6">
    <source>
        <dbReference type="SAM" id="SignalP"/>
    </source>
</evidence>
<evidence type="ECO:0000256" key="3">
    <source>
        <dbReference type="ARBA" id="ARBA00022729"/>
    </source>
</evidence>
<keyword evidence="5" id="KW-0812">Transmembrane</keyword>
<feature type="transmembrane region" description="Helical" evidence="5">
    <location>
        <begin position="148"/>
        <end position="166"/>
    </location>
</feature>
<keyword evidence="9" id="KW-1185">Reference proteome</keyword>
<dbReference type="GO" id="GO:0030313">
    <property type="term" value="C:cell envelope"/>
    <property type="evidence" value="ECO:0007669"/>
    <property type="project" value="UniProtKB-SubCell"/>
</dbReference>
<dbReference type="GO" id="GO:0006825">
    <property type="term" value="P:copper ion transport"/>
    <property type="evidence" value="ECO:0007669"/>
    <property type="project" value="InterPro"/>
</dbReference>
<comment type="subcellular location">
    <subcellularLocation>
        <location evidence="1">Cell envelope</location>
    </subcellularLocation>
</comment>
<accession>I4EHE2</accession>
<dbReference type="InterPro" id="IPR032694">
    <property type="entry name" value="CopC/D"/>
</dbReference>
<evidence type="ECO:0000256" key="2">
    <source>
        <dbReference type="ARBA" id="ARBA00022723"/>
    </source>
</evidence>
<dbReference type="AlphaFoldDB" id="I4EHE2"/>
<keyword evidence="2" id="KW-0479">Metal-binding</keyword>
<keyword evidence="3 6" id="KW-0732">Signal</keyword>
<dbReference type="Proteomes" id="UP000004221">
    <property type="component" value="Unassembled WGS sequence"/>
</dbReference>
<dbReference type="PANTHER" id="PTHR34820:SF4">
    <property type="entry name" value="INNER MEMBRANE PROTEIN YEBZ"/>
    <property type="match status" value="1"/>
</dbReference>
<dbReference type="PANTHER" id="PTHR34820">
    <property type="entry name" value="INNER MEMBRANE PROTEIN YEBZ"/>
    <property type="match status" value="1"/>
</dbReference>
<dbReference type="RefSeq" id="WP_008478002.1">
    <property type="nucleotide sequence ID" value="NZ_CAGS01000234.1"/>
</dbReference>
<comment type="caution">
    <text evidence="8">The sequence shown here is derived from an EMBL/GenBank/DDBJ whole genome shotgun (WGS) entry which is preliminary data.</text>
</comment>
<dbReference type="InterPro" id="IPR014756">
    <property type="entry name" value="Ig_E-set"/>
</dbReference>
<evidence type="ECO:0000256" key="1">
    <source>
        <dbReference type="ARBA" id="ARBA00004196"/>
    </source>
</evidence>
<evidence type="ECO:0000313" key="9">
    <source>
        <dbReference type="Proteomes" id="UP000004221"/>
    </source>
</evidence>
<dbReference type="EMBL" id="CAGS01000234">
    <property type="protein sequence ID" value="CCF84104.1"/>
    <property type="molecule type" value="Genomic_DNA"/>
</dbReference>
<dbReference type="GO" id="GO:0005507">
    <property type="term" value="F:copper ion binding"/>
    <property type="evidence" value="ECO:0007669"/>
    <property type="project" value="InterPro"/>
</dbReference>
<dbReference type="Pfam" id="PF04234">
    <property type="entry name" value="CopC"/>
    <property type="match status" value="1"/>
</dbReference>
<keyword evidence="5" id="KW-0472">Membrane</keyword>
<dbReference type="InterPro" id="IPR014755">
    <property type="entry name" value="Cu-Rt/internalin_Ig-like"/>
</dbReference>
<proteinExistence type="predicted"/>
<evidence type="ECO:0000256" key="5">
    <source>
        <dbReference type="SAM" id="Phobius"/>
    </source>
</evidence>
<dbReference type="InterPro" id="IPR007348">
    <property type="entry name" value="CopC_dom"/>
</dbReference>
<organism evidence="8 9">
    <name type="scientific">Nitrolancea hollandica Lb</name>
    <dbReference type="NCBI Taxonomy" id="1129897"/>
    <lineage>
        <taxon>Bacteria</taxon>
        <taxon>Pseudomonadati</taxon>
        <taxon>Thermomicrobiota</taxon>
        <taxon>Thermomicrobia</taxon>
        <taxon>Sphaerobacterales</taxon>
        <taxon>Sphaerobacterineae</taxon>
        <taxon>Sphaerobacteraceae</taxon>
        <taxon>Nitrolancea</taxon>
    </lineage>
</organism>